<keyword evidence="7" id="KW-0238">DNA-binding</keyword>
<evidence type="ECO:0000256" key="3">
    <source>
        <dbReference type="ARBA" id="ARBA00012895"/>
    </source>
</evidence>
<comment type="catalytic activity">
    <reaction evidence="1">
        <text>ATP-dependent breakage, passage and rejoining of double-stranded DNA.</text>
        <dbReference type="EC" id="5.6.2.2"/>
    </reaction>
</comment>
<dbReference type="SUPFAM" id="SSF55874">
    <property type="entry name" value="ATPase domain of HSP90 chaperone/DNA topoisomerase II/histidine kinase"/>
    <property type="match status" value="1"/>
</dbReference>
<accession>T0ZIA9</accession>
<dbReference type="InterPro" id="IPR036890">
    <property type="entry name" value="HATPase_C_sf"/>
</dbReference>
<reference evidence="9" key="1">
    <citation type="submission" date="2013-08" db="EMBL/GenBank/DDBJ databases">
        <authorList>
            <person name="Mendez C."/>
            <person name="Richter M."/>
            <person name="Ferrer M."/>
            <person name="Sanchez J."/>
        </authorList>
    </citation>
    <scope>NUCLEOTIDE SEQUENCE</scope>
</reference>
<reference evidence="9" key="2">
    <citation type="journal article" date="2014" name="ISME J.">
        <title>Microbial stratification in low pH oxic and suboxic macroscopic growths along an acid mine drainage.</title>
        <authorList>
            <person name="Mendez-Garcia C."/>
            <person name="Mesa V."/>
            <person name="Sprenger R.R."/>
            <person name="Richter M."/>
            <person name="Diez M.S."/>
            <person name="Solano J."/>
            <person name="Bargiela R."/>
            <person name="Golyshina O.V."/>
            <person name="Manteca A."/>
            <person name="Ramos J.L."/>
            <person name="Gallego J.R."/>
            <person name="Llorente I."/>
            <person name="Martins Dos Santos V.A."/>
            <person name="Jensen O.N."/>
            <person name="Pelaez A.I."/>
            <person name="Sanchez J."/>
            <person name="Ferrer M."/>
        </authorList>
    </citation>
    <scope>NUCLEOTIDE SEQUENCE</scope>
</reference>
<dbReference type="GO" id="GO:0003677">
    <property type="term" value="F:DNA binding"/>
    <property type="evidence" value="ECO:0007669"/>
    <property type="project" value="UniProtKB-KW"/>
</dbReference>
<evidence type="ECO:0000256" key="5">
    <source>
        <dbReference type="ARBA" id="ARBA00022840"/>
    </source>
</evidence>
<evidence type="ECO:0000256" key="4">
    <source>
        <dbReference type="ARBA" id="ARBA00022741"/>
    </source>
</evidence>
<keyword evidence="6" id="KW-0799">Topoisomerase</keyword>
<comment type="similarity">
    <text evidence="2">Belongs to the type II topoisomerase GyrB family.</text>
</comment>
<evidence type="ECO:0000256" key="6">
    <source>
        <dbReference type="ARBA" id="ARBA00023029"/>
    </source>
</evidence>
<keyword evidence="5" id="KW-0067">ATP-binding</keyword>
<dbReference type="PANTHER" id="PTHR45866:SF1">
    <property type="entry name" value="DNA GYRASE SUBUNIT B, MITOCHONDRIAL"/>
    <property type="match status" value="1"/>
</dbReference>
<dbReference type="SMART" id="SM00433">
    <property type="entry name" value="TOP2c"/>
    <property type="match status" value="1"/>
</dbReference>
<dbReference type="GO" id="GO:0006265">
    <property type="term" value="P:DNA topological change"/>
    <property type="evidence" value="ECO:0007669"/>
    <property type="project" value="InterPro"/>
</dbReference>
<feature type="non-terminal residue" evidence="9">
    <location>
        <position position="1"/>
    </location>
</feature>
<dbReference type="InterPro" id="IPR001241">
    <property type="entry name" value="Topo_IIA"/>
</dbReference>
<dbReference type="GO" id="GO:0003918">
    <property type="term" value="F:DNA topoisomerase type II (double strand cut, ATP-hydrolyzing) activity"/>
    <property type="evidence" value="ECO:0007669"/>
    <property type="project" value="UniProtKB-EC"/>
</dbReference>
<keyword evidence="4" id="KW-0547">Nucleotide-binding</keyword>
<dbReference type="EMBL" id="AUZX01010431">
    <property type="protein sequence ID" value="EQD48036.1"/>
    <property type="molecule type" value="Genomic_DNA"/>
</dbReference>
<gene>
    <name evidence="9" type="ORF">B1A_14219</name>
</gene>
<dbReference type="InterPro" id="IPR000565">
    <property type="entry name" value="Topo_IIA_B"/>
</dbReference>
<name>T0ZIA9_9ZZZZ</name>
<evidence type="ECO:0000256" key="2">
    <source>
        <dbReference type="ARBA" id="ARBA00010708"/>
    </source>
</evidence>
<keyword evidence="8" id="KW-0413">Isomerase</keyword>
<feature type="non-terminal residue" evidence="9">
    <location>
        <position position="185"/>
    </location>
</feature>
<dbReference type="GO" id="GO:0005524">
    <property type="term" value="F:ATP binding"/>
    <property type="evidence" value="ECO:0007669"/>
    <property type="project" value="UniProtKB-KW"/>
</dbReference>
<evidence type="ECO:0000313" key="9">
    <source>
        <dbReference type="EMBL" id="EQD48036.1"/>
    </source>
</evidence>
<sequence>GRGIPVEEHPKYHKPALEIVMTVLHAGSKFDRGTYKVSGGLHGVGVHVVNALSEWLEVRVKRGGHEYFQRYQQGVPVAPLEEVGPAETTGTEIRFLPDKTVFETLAFDQEVVERRLKELSFLSPTVTIHFRDEASGREASYHHAGGISEFVEDLNSSLTSLFAPPIYLHARRDTTDIEVAIQYND</sequence>
<proteinExistence type="inferred from homology"/>
<dbReference type="Gene3D" id="3.30.565.10">
    <property type="entry name" value="Histidine kinase-like ATPase, C-terminal domain"/>
    <property type="match status" value="1"/>
</dbReference>
<dbReference type="AlphaFoldDB" id="T0ZIA9"/>
<evidence type="ECO:0000256" key="1">
    <source>
        <dbReference type="ARBA" id="ARBA00000185"/>
    </source>
</evidence>
<dbReference type="PRINTS" id="PR01159">
    <property type="entry name" value="DNAGYRASEB"/>
</dbReference>
<comment type="caution">
    <text evidence="9">The sequence shown here is derived from an EMBL/GenBank/DDBJ whole genome shotgun (WGS) entry which is preliminary data.</text>
</comment>
<evidence type="ECO:0000256" key="8">
    <source>
        <dbReference type="ARBA" id="ARBA00023235"/>
    </source>
</evidence>
<evidence type="ECO:0000256" key="7">
    <source>
        <dbReference type="ARBA" id="ARBA00023125"/>
    </source>
</evidence>
<dbReference type="CDD" id="cd16928">
    <property type="entry name" value="HATPase_GyrB-like"/>
    <property type="match status" value="1"/>
</dbReference>
<dbReference type="PANTHER" id="PTHR45866">
    <property type="entry name" value="DNA GYRASE/TOPOISOMERASE SUBUNIT B"/>
    <property type="match status" value="1"/>
</dbReference>
<dbReference type="EC" id="5.6.2.2" evidence="3"/>
<organism evidence="9">
    <name type="scientific">mine drainage metagenome</name>
    <dbReference type="NCBI Taxonomy" id="410659"/>
    <lineage>
        <taxon>unclassified sequences</taxon>
        <taxon>metagenomes</taxon>
        <taxon>ecological metagenomes</taxon>
    </lineage>
</organism>
<protein>
    <recommendedName>
        <fullName evidence="3">DNA topoisomerase (ATP-hydrolyzing)</fullName>
        <ecNumber evidence="3">5.6.2.2</ecNumber>
    </recommendedName>
</protein>